<feature type="signal peptide" evidence="1">
    <location>
        <begin position="1"/>
        <end position="20"/>
    </location>
</feature>
<evidence type="ECO:0000256" key="1">
    <source>
        <dbReference type="SAM" id="SignalP"/>
    </source>
</evidence>
<keyword evidence="3" id="KW-1185">Reference proteome</keyword>
<evidence type="ECO:0000313" key="2">
    <source>
        <dbReference type="EMBL" id="OXA39734.1"/>
    </source>
</evidence>
<reference evidence="2 3" key="1">
    <citation type="submission" date="2015-12" db="EMBL/GenBank/DDBJ databases">
        <title>The genome of Folsomia candida.</title>
        <authorList>
            <person name="Faddeeva A."/>
            <person name="Derks M.F."/>
            <person name="Anvar Y."/>
            <person name="Smit S."/>
            <person name="Van Straalen N."/>
            <person name="Roelofs D."/>
        </authorList>
    </citation>
    <scope>NUCLEOTIDE SEQUENCE [LARGE SCALE GENOMIC DNA]</scope>
    <source>
        <strain evidence="2 3">VU population</strain>
        <tissue evidence="2">Whole body</tissue>
    </source>
</reference>
<accession>A0A226D4E6</accession>
<dbReference type="Proteomes" id="UP000198287">
    <property type="component" value="Unassembled WGS sequence"/>
</dbReference>
<proteinExistence type="predicted"/>
<feature type="chain" id="PRO_5012533572" evidence="1">
    <location>
        <begin position="21"/>
        <end position="108"/>
    </location>
</feature>
<keyword evidence="1" id="KW-0732">Signal</keyword>
<dbReference type="AlphaFoldDB" id="A0A226D4E6"/>
<protein>
    <submittedName>
        <fullName evidence="2">Uncharacterized protein</fullName>
    </submittedName>
</protein>
<evidence type="ECO:0000313" key="3">
    <source>
        <dbReference type="Proteomes" id="UP000198287"/>
    </source>
</evidence>
<comment type="caution">
    <text evidence="2">The sequence shown here is derived from an EMBL/GenBank/DDBJ whole genome shotgun (WGS) entry which is preliminary data.</text>
</comment>
<dbReference type="EMBL" id="LNIX01000037">
    <property type="protein sequence ID" value="OXA39734.1"/>
    <property type="molecule type" value="Genomic_DNA"/>
</dbReference>
<organism evidence="2 3">
    <name type="scientific">Folsomia candida</name>
    <name type="common">Springtail</name>
    <dbReference type="NCBI Taxonomy" id="158441"/>
    <lineage>
        <taxon>Eukaryota</taxon>
        <taxon>Metazoa</taxon>
        <taxon>Ecdysozoa</taxon>
        <taxon>Arthropoda</taxon>
        <taxon>Hexapoda</taxon>
        <taxon>Collembola</taxon>
        <taxon>Entomobryomorpha</taxon>
        <taxon>Isotomoidea</taxon>
        <taxon>Isotomidae</taxon>
        <taxon>Proisotominae</taxon>
        <taxon>Folsomia</taxon>
    </lineage>
</organism>
<sequence>MNRGFLSVVLAICVLSSVAATPTLVEICGDVSDYADPQDYFACADKYCLDYGVVGDEHSIGAKNAKQQDDEAATEMYKAIHDSNAATPSCNSFNVSIFTSHSENMDIM</sequence>
<name>A0A226D4E6_FOLCA</name>
<gene>
    <name evidence="2" type="ORF">Fcan01_25594</name>
</gene>